<dbReference type="AlphaFoldDB" id="A0A0F9EBD5"/>
<dbReference type="GO" id="GO:0005886">
    <property type="term" value="C:plasma membrane"/>
    <property type="evidence" value="ECO:0007669"/>
    <property type="project" value="UniProtKB-SubCell"/>
</dbReference>
<evidence type="ECO:0000256" key="2">
    <source>
        <dbReference type="ARBA" id="ARBA00022475"/>
    </source>
</evidence>
<evidence type="ECO:0000256" key="6">
    <source>
        <dbReference type="ARBA" id="ARBA00023136"/>
    </source>
</evidence>
<evidence type="ECO:0000259" key="8">
    <source>
        <dbReference type="Pfam" id="PF06808"/>
    </source>
</evidence>
<comment type="subcellular location">
    <subcellularLocation>
        <location evidence="1">Cell inner membrane</location>
        <topology evidence="1">Multi-pass membrane protein</topology>
    </subcellularLocation>
</comment>
<feature type="transmembrane region" description="Helical" evidence="7">
    <location>
        <begin position="66"/>
        <end position="85"/>
    </location>
</feature>
<dbReference type="InterPro" id="IPR004681">
    <property type="entry name" value="TRAP_DctM"/>
</dbReference>
<sequence length="286" mass="30329">LIPPSVILVIYGLLTETSIGALFIAGIVPGALGILLYLCAVRFSVAMNPEAGPAGPRSTWGERLRALNHVWSVLALFALVIGGLYGVLDFWPIHLAFSPTEAAGMGAAGAFLIALARGGLSWAGLREVLEETTLTTASLFSVLIGAWIFSNFVNLAGLPEGLLATVTALDLGPWVVMGLILVIYIALGCIFESMSMLLLTVPIFFPLVTSLGFDPVWFGIIVVVVTEISLITPPVGLNVFVLKGVVGDVSTGTIFRGVTPFWLVDILRLILLLIFPALVLFLPGQM</sequence>
<evidence type="ECO:0000313" key="9">
    <source>
        <dbReference type="EMBL" id="KKL21373.1"/>
    </source>
</evidence>
<organism evidence="9">
    <name type="scientific">marine sediment metagenome</name>
    <dbReference type="NCBI Taxonomy" id="412755"/>
    <lineage>
        <taxon>unclassified sequences</taxon>
        <taxon>metagenomes</taxon>
        <taxon>ecological metagenomes</taxon>
    </lineage>
</organism>
<reference evidence="9" key="1">
    <citation type="journal article" date="2015" name="Nature">
        <title>Complex archaea that bridge the gap between prokaryotes and eukaryotes.</title>
        <authorList>
            <person name="Spang A."/>
            <person name="Saw J.H."/>
            <person name="Jorgensen S.L."/>
            <person name="Zaremba-Niedzwiedzka K."/>
            <person name="Martijn J."/>
            <person name="Lind A.E."/>
            <person name="van Eijk R."/>
            <person name="Schleper C."/>
            <person name="Guy L."/>
            <person name="Ettema T.J."/>
        </authorList>
    </citation>
    <scope>NUCLEOTIDE SEQUENCE</scope>
</reference>
<evidence type="ECO:0000256" key="1">
    <source>
        <dbReference type="ARBA" id="ARBA00004429"/>
    </source>
</evidence>
<feature type="transmembrane region" description="Helical" evidence="7">
    <location>
        <begin position="261"/>
        <end position="282"/>
    </location>
</feature>
<keyword evidence="5 7" id="KW-1133">Transmembrane helix</keyword>
<feature type="transmembrane region" description="Helical" evidence="7">
    <location>
        <begin position="20"/>
        <end position="45"/>
    </location>
</feature>
<proteinExistence type="predicted"/>
<feature type="transmembrane region" description="Helical" evidence="7">
    <location>
        <begin position="137"/>
        <end position="156"/>
    </location>
</feature>
<keyword evidence="6 7" id="KW-0472">Membrane</keyword>
<keyword evidence="3" id="KW-0997">Cell inner membrane</keyword>
<evidence type="ECO:0000256" key="4">
    <source>
        <dbReference type="ARBA" id="ARBA00022692"/>
    </source>
</evidence>
<dbReference type="PANTHER" id="PTHR33362">
    <property type="entry name" value="SIALIC ACID TRAP TRANSPORTER PERMEASE PROTEIN SIAT-RELATED"/>
    <property type="match status" value="1"/>
</dbReference>
<evidence type="ECO:0000256" key="5">
    <source>
        <dbReference type="ARBA" id="ARBA00022989"/>
    </source>
</evidence>
<dbReference type="Pfam" id="PF06808">
    <property type="entry name" value="DctM"/>
    <property type="match status" value="1"/>
</dbReference>
<protein>
    <recommendedName>
        <fullName evidence="8">TRAP C4-dicarboxylate transport system permease DctM subunit domain-containing protein</fullName>
    </recommendedName>
</protein>
<dbReference type="InterPro" id="IPR010656">
    <property type="entry name" value="DctM"/>
</dbReference>
<feature type="transmembrane region" description="Helical" evidence="7">
    <location>
        <begin position="217"/>
        <end position="241"/>
    </location>
</feature>
<keyword evidence="2" id="KW-1003">Cell membrane</keyword>
<feature type="transmembrane region" description="Helical" evidence="7">
    <location>
        <begin position="105"/>
        <end position="125"/>
    </location>
</feature>
<dbReference type="EMBL" id="LAZR01037756">
    <property type="protein sequence ID" value="KKL21373.1"/>
    <property type="molecule type" value="Genomic_DNA"/>
</dbReference>
<comment type="caution">
    <text evidence="9">The sequence shown here is derived from an EMBL/GenBank/DDBJ whole genome shotgun (WGS) entry which is preliminary data.</text>
</comment>
<dbReference type="PANTHER" id="PTHR33362:SF5">
    <property type="entry name" value="C4-DICARBOXYLATE TRAP TRANSPORTER LARGE PERMEASE PROTEIN DCTM"/>
    <property type="match status" value="1"/>
</dbReference>
<feature type="non-terminal residue" evidence="9">
    <location>
        <position position="1"/>
    </location>
</feature>
<evidence type="ECO:0000256" key="3">
    <source>
        <dbReference type="ARBA" id="ARBA00022519"/>
    </source>
</evidence>
<keyword evidence="4 7" id="KW-0812">Transmembrane</keyword>
<name>A0A0F9EBD5_9ZZZZ</name>
<accession>A0A0F9EBD5</accession>
<evidence type="ECO:0000256" key="7">
    <source>
        <dbReference type="SAM" id="Phobius"/>
    </source>
</evidence>
<dbReference type="GO" id="GO:0022857">
    <property type="term" value="F:transmembrane transporter activity"/>
    <property type="evidence" value="ECO:0007669"/>
    <property type="project" value="TreeGrafter"/>
</dbReference>
<feature type="domain" description="TRAP C4-dicarboxylate transport system permease DctM subunit" evidence="8">
    <location>
        <begin position="1"/>
        <end position="278"/>
    </location>
</feature>
<feature type="transmembrane region" description="Helical" evidence="7">
    <location>
        <begin position="176"/>
        <end position="205"/>
    </location>
</feature>
<gene>
    <name evidence="9" type="ORF">LCGC14_2446100</name>
</gene>